<evidence type="ECO:0000313" key="2">
    <source>
        <dbReference type="Proteomes" id="UP001321486"/>
    </source>
</evidence>
<proteinExistence type="predicted"/>
<accession>A0ABN6XZQ3</accession>
<dbReference type="EMBL" id="AP027732">
    <property type="protein sequence ID" value="BDZ50547.1"/>
    <property type="molecule type" value="Genomic_DNA"/>
</dbReference>
<keyword evidence="2" id="KW-1185">Reference proteome</keyword>
<dbReference type="Proteomes" id="UP001321486">
    <property type="component" value="Chromosome"/>
</dbReference>
<evidence type="ECO:0000313" key="1">
    <source>
        <dbReference type="EMBL" id="BDZ50547.1"/>
    </source>
</evidence>
<organism evidence="1 2">
    <name type="scientific">Frondihabitans sucicola</name>
    <dbReference type="NCBI Taxonomy" id="1268041"/>
    <lineage>
        <taxon>Bacteria</taxon>
        <taxon>Bacillati</taxon>
        <taxon>Actinomycetota</taxon>
        <taxon>Actinomycetes</taxon>
        <taxon>Micrococcales</taxon>
        <taxon>Microbacteriaceae</taxon>
        <taxon>Frondihabitans</taxon>
    </lineage>
</organism>
<name>A0ABN6XZQ3_9MICO</name>
<sequence>MQEDPRPDQSRVPLLVVRGLGSVELEVDVRLAVELGEGRHVEGVDEGARDVARRFTRVVPALERDDEQPTLSKM</sequence>
<protein>
    <submittedName>
        <fullName evidence="1">Uncharacterized protein</fullName>
    </submittedName>
</protein>
<reference evidence="2" key="1">
    <citation type="journal article" date="2019" name="Int. J. Syst. Evol. Microbiol.">
        <title>The Global Catalogue of Microorganisms (GCM) 10K type strain sequencing project: providing services to taxonomists for standard genome sequencing and annotation.</title>
        <authorList>
            <consortium name="The Broad Institute Genomics Platform"/>
            <consortium name="The Broad Institute Genome Sequencing Center for Infectious Disease"/>
            <person name="Wu L."/>
            <person name="Ma J."/>
        </authorList>
    </citation>
    <scope>NUCLEOTIDE SEQUENCE [LARGE SCALE GENOMIC DNA]</scope>
    <source>
        <strain evidence="2">NBRC 108728</strain>
    </source>
</reference>
<gene>
    <name evidence="1" type="ORF">GCM10025867_27880</name>
</gene>